<evidence type="ECO:0000256" key="1">
    <source>
        <dbReference type="ARBA" id="ARBA00004651"/>
    </source>
</evidence>
<comment type="subcellular location">
    <subcellularLocation>
        <location evidence="1">Cell membrane</location>
        <topology evidence="1">Multi-pass membrane protein</topology>
    </subcellularLocation>
</comment>
<evidence type="ECO:0000256" key="2">
    <source>
        <dbReference type="ARBA" id="ARBA00022448"/>
    </source>
</evidence>
<sequence length="605" mass="66826">MSIPEDEPGWRSLWKMAAVERGALYISMTFTAVAALLELLPFWLLFQAIESVLGHYQDTLTATELKAALYDSALWMALALVAKTLVYLVAYGFSHKAAFGVLTHTRRALVTRLAWAPVNWLQDYHSGQLKLAALQDVERVENFIAHHTVEVSVSAIGPVVVTGYLMWVDWRLALAALVVSPLAVLSSMLVTRGMGSLFEDYHKRSVHLNNTTVEYLRNMPVMKLFQQDSRRFKMMIDSLSNYYGVVATITKFTVPRWSFYTSLLGANLLVILPVGAFLYQSGEVRVLDILMAVVLGAGMLRPLLKVSNFFHEIKHILVSVKRLEPILTAPSVENDNAACDIASPYQIEFQDVSFSYGERQVLNGVNLTLQHGTTTVLMGRSGGGKSTLAQLLAGLLLPDSGDVTLNGTSVSQLSSQQRAALIAVASQDVFLFKGSIRDNLKLARDGISDDDLNRAVQVAQAKALINRLPQGLDTELQEQGVRLSGGEKQRIALARALLADTPILVLDEATAFADSLTQKAFYRALKHSYPEKTVLVIAHRTYGLEGADQIAIIENGAIESLGIHTKLLECNEYYQQVWTLQRDSENWTIGARTHTAGNKEVAYEN</sequence>
<feature type="domain" description="ABC transporter" evidence="10">
    <location>
        <begin position="347"/>
        <end position="580"/>
    </location>
</feature>
<feature type="transmembrane region" description="Helical" evidence="9">
    <location>
        <begin position="286"/>
        <end position="304"/>
    </location>
</feature>
<dbReference type="InterPro" id="IPR027417">
    <property type="entry name" value="P-loop_NTPase"/>
</dbReference>
<keyword evidence="4 9" id="KW-0812">Transmembrane</keyword>
<dbReference type="Gene3D" id="1.20.1560.10">
    <property type="entry name" value="ABC transporter type 1, transmembrane domain"/>
    <property type="match status" value="1"/>
</dbReference>
<dbReference type="PROSITE" id="PS50929">
    <property type="entry name" value="ABC_TM1F"/>
    <property type="match status" value="1"/>
</dbReference>
<evidence type="ECO:0000256" key="8">
    <source>
        <dbReference type="ARBA" id="ARBA00023136"/>
    </source>
</evidence>
<gene>
    <name evidence="12" type="ORF">AKJ17_00770</name>
</gene>
<comment type="caution">
    <text evidence="12">The sequence shown here is derived from an EMBL/GenBank/DDBJ whole genome shotgun (WGS) entry which is preliminary data.</text>
</comment>
<organism evidence="12 13">
    <name type="scientific">Vibrio nereis</name>
    <dbReference type="NCBI Taxonomy" id="693"/>
    <lineage>
        <taxon>Bacteria</taxon>
        <taxon>Pseudomonadati</taxon>
        <taxon>Pseudomonadota</taxon>
        <taxon>Gammaproteobacteria</taxon>
        <taxon>Vibrionales</taxon>
        <taxon>Vibrionaceae</taxon>
        <taxon>Vibrio</taxon>
    </lineage>
</organism>
<dbReference type="InterPro" id="IPR003439">
    <property type="entry name" value="ABC_transporter-like_ATP-bd"/>
</dbReference>
<evidence type="ECO:0000256" key="7">
    <source>
        <dbReference type="ARBA" id="ARBA00022989"/>
    </source>
</evidence>
<evidence type="ECO:0000259" key="11">
    <source>
        <dbReference type="PROSITE" id="PS50929"/>
    </source>
</evidence>
<evidence type="ECO:0008006" key="14">
    <source>
        <dbReference type="Google" id="ProtNLM"/>
    </source>
</evidence>
<evidence type="ECO:0000313" key="12">
    <source>
        <dbReference type="EMBL" id="KOO05362.1"/>
    </source>
</evidence>
<dbReference type="Gene3D" id="3.40.50.300">
    <property type="entry name" value="P-loop containing nucleotide triphosphate hydrolases"/>
    <property type="match status" value="1"/>
</dbReference>
<dbReference type="EMBL" id="LHPJ01000001">
    <property type="protein sequence ID" value="KOO05362.1"/>
    <property type="molecule type" value="Genomic_DNA"/>
</dbReference>
<feature type="transmembrane region" description="Helical" evidence="9">
    <location>
        <begin position="257"/>
        <end position="279"/>
    </location>
</feature>
<keyword evidence="6" id="KW-0067">ATP-binding</keyword>
<dbReference type="AlphaFoldDB" id="A0A0M0HTZ0"/>
<keyword evidence="5" id="KW-0547">Nucleotide-binding</keyword>
<dbReference type="InterPro" id="IPR036640">
    <property type="entry name" value="ABC1_TM_sf"/>
</dbReference>
<evidence type="ECO:0000256" key="4">
    <source>
        <dbReference type="ARBA" id="ARBA00022692"/>
    </source>
</evidence>
<dbReference type="PANTHER" id="PTHR43394">
    <property type="entry name" value="ATP-DEPENDENT PERMEASE MDL1, MITOCHONDRIAL"/>
    <property type="match status" value="1"/>
</dbReference>
<keyword evidence="8 9" id="KW-0472">Membrane</keyword>
<dbReference type="GO" id="GO:0005524">
    <property type="term" value="F:ATP binding"/>
    <property type="evidence" value="ECO:0007669"/>
    <property type="project" value="UniProtKB-KW"/>
</dbReference>
<reference evidence="13" key="1">
    <citation type="submission" date="2015-08" db="EMBL/GenBank/DDBJ databases">
        <title>Vibrio galatheae sp. nov., a novel member of the Vibrionaceae family isolated from the Solomon Islands.</title>
        <authorList>
            <person name="Giubergia S."/>
            <person name="Machado H."/>
            <person name="Mateiu R.V."/>
            <person name="Gram L."/>
        </authorList>
    </citation>
    <scope>NUCLEOTIDE SEQUENCE [LARGE SCALE GENOMIC DNA]</scope>
    <source>
        <strain evidence="13">DSM 19584</strain>
    </source>
</reference>
<dbReference type="InterPro" id="IPR011527">
    <property type="entry name" value="ABC1_TM_dom"/>
</dbReference>
<dbReference type="GO" id="GO:0005886">
    <property type="term" value="C:plasma membrane"/>
    <property type="evidence" value="ECO:0007669"/>
    <property type="project" value="UniProtKB-SubCell"/>
</dbReference>
<dbReference type="InterPro" id="IPR003593">
    <property type="entry name" value="AAA+_ATPase"/>
</dbReference>
<protein>
    <recommendedName>
        <fullName evidence="14">ABC transporter ATP-binding protein</fullName>
    </recommendedName>
</protein>
<proteinExistence type="predicted"/>
<dbReference type="PROSITE" id="PS50893">
    <property type="entry name" value="ABC_TRANSPORTER_2"/>
    <property type="match status" value="1"/>
</dbReference>
<dbReference type="PATRIC" id="fig|693.5.peg.156"/>
<accession>A0A0M0HTZ0</accession>
<keyword evidence="2" id="KW-0813">Transport</keyword>
<evidence type="ECO:0000313" key="13">
    <source>
        <dbReference type="Proteomes" id="UP000037515"/>
    </source>
</evidence>
<dbReference type="OrthoDB" id="9806127at2"/>
<dbReference type="SUPFAM" id="SSF52540">
    <property type="entry name" value="P-loop containing nucleoside triphosphate hydrolases"/>
    <property type="match status" value="1"/>
</dbReference>
<dbReference type="PANTHER" id="PTHR43394:SF1">
    <property type="entry name" value="ATP-BINDING CASSETTE SUB-FAMILY B MEMBER 10, MITOCHONDRIAL"/>
    <property type="match status" value="1"/>
</dbReference>
<keyword evidence="7 9" id="KW-1133">Transmembrane helix</keyword>
<dbReference type="SMART" id="SM00382">
    <property type="entry name" value="AAA"/>
    <property type="match status" value="1"/>
</dbReference>
<dbReference type="SUPFAM" id="SSF90123">
    <property type="entry name" value="ABC transporter transmembrane region"/>
    <property type="match status" value="1"/>
</dbReference>
<feature type="transmembrane region" description="Helical" evidence="9">
    <location>
        <begin position="73"/>
        <end position="93"/>
    </location>
</feature>
<dbReference type="FunFam" id="3.40.50.300:FF:000299">
    <property type="entry name" value="ABC transporter ATP-binding protein/permease"/>
    <property type="match status" value="1"/>
</dbReference>
<dbReference type="InterPro" id="IPR039421">
    <property type="entry name" value="Type_1_exporter"/>
</dbReference>
<dbReference type="InterPro" id="IPR017871">
    <property type="entry name" value="ABC_transporter-like_CS"/>
</dbReference>
<feature type="transmembrane region" description="Helical" evidence="9">
    <location>
        <begin position="23"/>
        <end position="46"/>
    </location>
</feature>
<feature type="domain" description="ABC transmembrane type-1" evidence="11">
    <location>
        <begin position="26"/>
        <end position="315"/>
    </location>
</feature>
<dbReference type="GO" id="GO:0016887">
    <property type="term" value="F:ATP hydrolysis activity"/>
    <property type="evidence" value="ECO:0007669"/>
    <property type="project" value="InterPro"/>
</dbReference>
<dbReference type="Pfam" id="PF00664">
    <property type="entry name" value="ABC_membrane"/>
    <property type="match status" value="1"/>
</dbReference>
<dbReference type="Proteomes" id="UP000037515">
    <property type="component" value="Unassembled WGS sequence"/>
</dbReference>
<evidence type="ECO:0000256" key="5">
    <source>
        <dbReference type="ARBA" id="ARBA00022741"/>
    </source>
</evidence>
<dbReference type="PROSITE" id="PS00211">
    <property type="entry name" value="ABC_TRANSPORTER_1"/>
    <property type="match status" value="1"/>
</dbReference>
<keyword evidence="13" id="KW-1185">Reference proteome</keyword>
<dbReference type="GO" id="GO:0015421">
    <property type="term" value="F:ABC-type oligopeptide transporter activity"/>
    <property type="evidence" value="ECO:0007669"/>
    <property type="project" value="TreeGrafter"/>
</dbReference>
<evidence type="ECO:0000256" key="3">
    <source>
        <dbReference type="ARBA" id="ARBA00022475"/>
    </source>
</evidence>
<dbReference type="Pfam" id="PF00005">
    <property type="entry name" value="ABC_tran"/>
    <property type="match status" value="1"/>
</dbReference>
<evidence type="ECO:0000259" key="10">
    <source>
        <dbReference type="PROSITE" id="PS50893"/>
    </source>
</evidence>
<evidence type="ECO:0000256" key="9">
    <source>
        <dbReference type="SAM" id="Phobius"/>
    </source>
</evidence>
<evidence type="ECO:0000256" key="6">
    <source>
        <dbReference type="ARBA" id="ARBA00022840"/>
    </source>
</evidence>
<name>A0A0M0HTZ0_VIBNE</name>
<feature type="transmembrane region" description="Helical" evidence="9">
    <location>
        <begin position="172"/>
        <end position="190"/>
    </location>
</feature>
<keyword evidence="3" id="KW-1003">Cell membrane</keyword>
<dbReference type="RefSeq" id="WP_053393874.1">
    <property type="nucleotide sequence ID" value="NZ_LHPJ01000001.1"/>
</dbReference>
<dbReference type="STRING" id="693.AKJ17_00770"/>